<dbReference type="EC" id="2.7.7.87" evidence="3 13"/>
<evidence type="ECO:0000256" key="13">
    <source>
        <dbReference type="PIRNR" id="PIRNR004930"/>
    </source>
</evidence>
<evidence type="ECO:0000256" key="1">
    <source>
        <dbReference type="ARBA" id="ARBA00004496"/>
    </source>
</evidence>
<dbReference type="NCBIfam" id="TIGR00057">
    <property type="entry name" value="L-threonylcarbamoyladenylate synthase"/>
    <property type="match status" value="1"/>
</dbReference>
<keyword evidence="10 13" id="KW-0067">ATP-binding</keyword>
<evidence type="ECO:0000259" key="15">
    <source>
        <dbReference type="PROSITE" id="PS51163"/>
    </source>
</evidence>
<dbReference type="InterPro" id="IPR005145">
    <property type="entry name" value="Sua5_C"/>
</dbReference>
<dbReference type="GO" id="GO:0006450">
    <property type="term" value="P:regulation of translational fidelity"/>
    <property type="evidence" value="ECO:0007669"/>
    <property type="project" value="TreeGrafter"/>
</dbReference>
<proteinExistence type="inferred from homology"/>
<feature type="binding site" evidence="14">
    <location>
        <position position="191"/>
    </location>
    <ligand>
        <name>L-threonine</name>
        <dbReference type="ChEBI" id="CHEBI:57926"/>
    </ligand>
</feature>
<dbReference type="PANTHER" id="PTHR17490:SF16">
    <property type="entry name" value="THREONYLCARBAMOYL-AMP SYNTHASE"/>
    <property type="match status" value="1"/>
</dbReference>
<keyword evidence="5 13" id="KW-0963">Cytoplasm</keyword>
<feature type="binding site" evidence="14">
    <location>
        <position position="78"/>
    </location>
    <ligand>
        <name>L-threonine</name>
        <dbReference type="ChEBI" id="CHEBI:57926"/>
    </ligand>
</feature>
<feature type="binding site" evidence="14">
    <location>
        <position position="73"/>
    </location>
    <ligand>
        <name>ATP</name>
        <dbReference type="ChEBI" id="CHEBI:30616"/>
    </ligand>
</feature>
<feature type="binding site" evidence="14">
    <location>
        <position position="127"/>
    </location>
    <ligand>
        <name>ATP</name>
        <dbReference type="ChEBI" id="CHEBI:30616"/>
    </ligand>
</feature>
<dbReference type="GO" id="GO:0000049">
    <property type="term" value="F:tRNA binding"/>
    <property type="evidence" value="ECO:0007669"/>
    <property type="project" value="TreeGrafter"/>
</dbReference>
<feature type="binding site" evidence="14">
    <location>
        <position position="206"/>
    </location>
    <ligand>
        <name>ATP</name>
        <dbReference type="ChEBI" id="CHEBI:30616"/>
    </ligand>
</feature>
<evidence type="ECO:0000256" key="4">
    <source>
        <dbReference type="ARBA" id="ARBA00015492"/>
    </source>
</evidence>
<dbReference type="EMBL" id="AZRM01000014">
    <property type="protein sequence ID" value="PNS01334.1"/>
    <property type="molecule type" value="Genomic_DNA"/>
</dbReference>
<keyword evidence="7 13" id="KW-0819">tRNA processing</keyword>
<dbReference type="InterPro" id="IPR050156">
    <property type="entry name" value="TC-AMP_synthase_SUA5"/>
</dbReference>
<gene>
    <name evidence="16" type="ORF">X928_03110</name>
</gene>
<dbReference type="GO" id="GO:0003725">
    <property type="term" value="F:double-stranded RNA binding"/>
    <property type="evidence" value="ECO:0007669"/>
    <property type="project" value="UniProtKB-UniRule"/>
</dbReference>
<feature type="binding site" evidence="14">
    <location>
        <position position="131"/>
    </location>
    <ligand>
        <name>L-threonine</name>
        <dbReference type="ChEBI" id="CHEBI:57926"/>
    </ligand>
</feature>
<feature type="binding site" evidence="14">
    <location>
        <position position="161"/>
    </location>
    <ligand>
        <name>ATP</name>
        <dbReference type="ChEBI" id="CHEBI:30616"/>
    </ligand>
</feature>
<dbReference type="InterPro" id="IPR010923">
    <property type="entry name" value="T(6)A37_SUA5"/>
</dbReference>
<evidence type="ECO:0000256" key="5">
    <source>
        <dbReference type="ARBA" id="ARBA00022490"/>
    </source>
</evidence>
<dbReference type="InterPro" id="IPR017945">
    <property type="entry name" value="DHBP_synth_RibB-like_a/b_dom"/>
</dbReference>
<keyword evidence="17" id="KW-1185">Reference proteome</keyword>
<organism evidence="16 17">
    <name type="scientific">Petrotoga miotherma DSM 10691</name>
    <dbReference type="NCBI Taxonomy" id="1434326"/>
    <lineage>
        <taxon>Bacteria</taxon>
        <taxon>Thermotogati</taxon>
        <taxon>Thermotogota</taxon>
        <taxon>Thermotogae</taxon>
        <taxon>Petrotogales</taxon>
        <taxon>Petrotogaceae</taxon>
        <taxon>Petrotoga</taxon>
    </lineage>
</organism>
<feature type="binding site" evidence="14">
    <location>
        <position position="69"/>
    </location>
    <ligand>
        <name>ATP</name>
        <dbReference type="ChEBI" id="CHEBI:30616"/>
    </ligand>
</feature>
<dbReference type="SUPFAM" id="SSF55821">
    <property type="entry name" value="YrdC/RibB"/>
    <property type="match status" value="1"/>
</dbReference>
<evidence type="ECO:0000256" key="2">
    <source>
        <dbReference type="ARBA" id="ARBA00007663"/>
    </source>
</evidence>
<dbReference type="InterPro" id="IPR006070">
    <property type="entry name" value="Sua5-like_dom"/>
</dbReference>
<dbReference type="AlphaFoldDB" id="A0A2K1PEV7"/>
<keyword evidence="6 13" id="KW-0808">Transferase</keyword>
<evidence type="ECO:0000256" key="3">
    <source>
        <dbReference type="ARBA" id="ARBA00012584"/>
    </source>
</evidence>
<evidence type="ECO:0000256" key="8">
    <source>
        <dbReference type="ARBA" id="ARBA00022695"/>
    </source>
</evidence>
<dbReference type="Pfam" id="PF03481">
    <property type="entry name" value="Sua5_C"/>
    <property type="match status" value="1"/>
</dbReference>
<evidence type="ECO:0000256" key="9">
    <source>
        <dbReference type="ARBA" id="ARBA00022741"/>
    </source>
</evidence>
<dbReference type="InterPro" id="IPR038385">
    <property type="entry name" value="Sua5/YwlC_C"/>
</dbReference>
<comment type="caution">
    <text evidence="16">The sequence shown here is derived from an EMBL/GenBank/DDBJ whole genome shotgun (WGS) entry which is preliminary data.</text>
</comment>
<keyword evidence="9 13" id="KW-0547">Nucleotide-binding</keyword>
<dbReference type="GO" id="GO:0005737">
    <property type="term" value="C:cytoplasm"/>
    <property type="evidence" value="ECO:0007669"/>
    <property type="project" value="UniProtKB-SubCell"/>
</dbReference>
<dbReference type="GO" id="GO:0061710">
    <property type="term" value="F:L-threonylcarbamoyladenylate synthase"/>
    <property type="evidence" value="ECO:0007669"/>
    <property type="project" value="UniProtKB-EC"/>
</dbReference>
<dbReference type="GO" id="GO:0008033">
    <property type="term" value="P:tRNA processing"/>
    <property type="evidence" value="ECO:0007669"/>
    <property type="project" value="UniProtKB-KW"/>
</dbReference>
<evidence type="ECO:0000256" key="12">
    <source>
        <dbReference type="ARBA" id="ARBA00048366"/>
    </source>
</evidence>
<feature type="binding site" evidence="14">
    <location>
        <position position="153"/>
    </location>
    <ligand>
        <name>ATP</name>
        <dbReference type="ChEBI" id="CHEBI:30616"/>
    </ligand>
</feature>
<dbReference type="FunFam" id="3.90.870.10:FF:000009">
    <property type="entry name" value="Threonylcarbamoyl-AMP synthase, putative"/>
    <property type="match status" value="1"/>
</dbReference>
<dbReference type="PANTHER" id="PTHR17490">
    <property type="entry name" value="SUA5"/>
    <property type="match status" value="1"/>
</dbReference>
<comment type="function">
    <text evidence="13">Required for the formation of a threonylcarbamoyl group on adenosine at position 37 (t(6)A37) in tRNAs that read codons beginning with adenine.</text>
</comment>
<evidence type="ECO:0000256" key="11">
    <source>
        <dbReference type="ARBA" id="ARBA00029774"/>
    </source>
</evidence>
<keyword evidence="8 13" id="KW-0548">Nucleotidyltransferase</keyword>
<feature type="binding site" evidence="14">
    <location>
        <position position="151"/>
    </location>
    <ligand>
        <name>L-threonine</name>
        <dbReference type="ChEBI" id="CHEBI:57926"/>
    </ligand>
</feature>
<dbReference type="GO" id="GO:0005524">
    <property type="term" value="F:ATP binding"/>
    <property type="evidence" value="ECO:0007669"/>
    <property type="project" value="UniProtKB-UniRule"/>
</dbReference>
<name>A0A2K1PEV7_9BACT</name>
<reference evidence="16 17" key="1">
    <citation type="submission" date="2013-12" db="EMBL/GenBank/DDBJ databases">
        <title>Comparative genomics of Petrotoga isolates.</title>
        <authorList>
            <person name="Nesbo C.L."/>
            <person name="Charchuk R."/>
            <person name="Chow K."/>
        </authorList>
    </citation>
    <scope>NUCLEOTIDE SEQUENCE [LARGE SCALE GENOMIC DNA]</scope>
    <source>
        <strain evidence="16 17">DSM 10691</strain>
    </source>
</reference>
<feature type="binding site" evidence="14">
    <location>
        <position position="247"/>
    </location>
    <ligand>
        <name>ATP</name>
        <dbReference type="ChEBI" id="CHEBI:30616"/>
    </ligand>
</feature>
<protein>
    <recommendedName>
        <fullName evidence="4 13">Threonylcarbamoyl-AMP synthase</fullName>
        <shortName evidence="13">TC-AMP synthase</shortName>
        <ecNumber evidence="3 13">2.7.7.87</ecNumber>
    </recommendedName>
    <alternativeName>
        <fullName evidence="11 13">L-threonylcarbamoyladenylate synthase</fullName>
    </alternativeName>
</protein>
<dbReference type="Pfam" id="PF01300">
    <property type="entry name" value="Sua5_yciO_yrdC"/>
    <property type="match status" value="1"/>
</dbReference>
<evidence type="ECO:0000256" key="14">
    <source>
        <dbReference type="PIRSR" id="PIRSR004930-1"/>
    </source>
</evidence>
<comment type="catalytic activity">
    <reaction evidence="12 13">
        <text>L-threonine + hydrogencarbonate + ATP = L-threonylcarbamoyladenylate + diphosphate + H2O</text>
        <dbReference type="Rhea" id="RHEA:36407"/>
        <dbReference type="ChEBI" id="CHEBI:15377"/>
        <dbReference type="ChEBI" id="CHEBI:17544"/>
        <dbReference type="ChEBI" id="CHEBI:30616"/>
        <dbReference type="ChEBI" id="CHEBI:33019"/>
        <dbReference type="ChEBI" id="CHEBI:57926"/>
        <dbReference type="ChEBI" id="CHEBI:73682"/>
        <dbReference type="EC" id="2.7.7.87"/>
    </reaction>
</comment>
<comment type="similarity">
    <text evidence="2 13">Belongs to the SUA5 family.</text>
</comment>
<dbReference type="PIRSF" id="PIRSF004930">
    <property type="entry name" value="Tln_factor_SUA5"/>
    <property type="match status" value="1"/>
</dbReference>
<dbReference type="Gene3D" id="3.90.870.10">
    <property type="entry name" value="DHBP synthase"/>
    <property type="match status" value="1"/>
</dbReference>
<dbReference type="Proteomes" id="UP000236199">
    <property type="component" value="Unassembled WGS sequence"/>
</dbReference>
<dbReference type="PROSITE" id="PS51163">
    <property type="entry name" value="YRDC"/>
    <property type="match status" value="1"/>
</dbReference>
<evidence type="ECO:0000256" key="6">
    <source>
        <dbReference type="ARBA" id="ARBA00022679"/>
    </source>
</evidence>
<sequence>MPNGKGEFIMETKVIEVDPLNIEEEKIKEAAQAIKEDKTVVFPTETVYGLGANGLSENAVRKIFKAKGRPYDNPLILHVANVRSFLEYTYISYTLLEKIERLLPGPITFVLKKREIVPNIVTAGKDTIALRMPAHPVALKLIEYAEVPIAAPSANVSGKPSPTMAEHVLKDMFGKVDYIIIGGKVEFGVESTIIDLTQGKIPIILRPGPIPPEKLKEIFGDIIIPDFAYGKIEPDYIKSPGMKYRHYAPNTPVILVEHDDVDTMVKKVLEEVKNYNNPIVLCLKEHIGYYKDHNINFDTIGSEANYYEFAVKLFEMLRKYDEKIDAMIIEGIEDKGIGIAVMNRLRKASYKIK</sequence>
<accession>A0A2K1PEV7</accession>
<evidence type="ECO:0000256" key="7">
    <source>
        <dbReference type="ARBA" id="ARBA00022694"/>
    </source>
</evidence>
<feature type="binding site" evidence="14">
    <location>
        <position position="46"/>
    </location>
    <ligand>
        <name>L-threonine</name>
        <dbReference type="ChEBI" id="CHEBI:57926"/>
    </ligand>
</feature>
<dbReference type="Gene3D" id="3.40.50.11030">
    <property type="entry name" value="Threonylcarbamoyl-AMP synthase, C-terminal domain"/>
    <property type="match status" value="1"/>
</dbReference>
<evidence type="ECO:0000313" key="17">
    <source>
        <dbReference type="Proteomes" id="UP000236199"/>
    </source>
</evidence>
<evidence type="ECO:0000256" key="10">
    <source>
        <dbReference type="ARBA" id="ARBA00022840"/>
    </source>
</evidence>
<comment type="subcellular location">
    <subcellularLocation>
        <location evidence="1 13">Cytoplasm</location>
    </subcellularLocation>
</comment>
<feature type="domain" description="YrdC-like" evidence="15">
    <location>
        <begin position="24"/>
        <end position="210"/>
    </location>
</feature>
<evidence type="ECO:0000313" key="16">
    <source>
        <dbReference type="EMBL" id="PNS01334.1"/>
    </source>
</evidence>